<keyword evidence="13 16" id="KW-0131">Cell cycle</keyword>
<dbReference type="InterPro" id="IPR003170">
    <property type="entry name" value="MurB"/>
</dbReference>
<evidence type="ECO:0000256" key="6">
    <source>
        <dbReference type="ARBA" id="ARBA00022618"/>
    </source>
</evidence>
<evidence type="ECO:0000313" key="18">
    <source>
        <dbReference type="EMBL" id="PIS13462.1"/>
    </source>
</evidence>
<evidence type="ECO:0000256" key="2">
    <source>
        <dbReference type="ARBA" id="ARBA00003921"/>
    </source>
</evidence>
<comment type="function">
    <text evidence="2 16">Cell wall formation.</text>
</comment>
<evidence type="ECO:0000256" key="8">
    <source>
        <dbReference type="ARBA" id="ARBA00022827"/>
    </source>
</evidence>
<dbReference type="InterPro" id="IPR006094">
    <property type="entry name" value="Oxid_FAD_bind_N"/>
</dbReference>
<keyword evidence="7 16" id="KW-0285">Flavoprotein</keyword>
<dbReference type="PROSITE" id="PS51387">
    <property type="entry name" value="FAD_PCMH"/>
    <property type="match status" value="1"/>
</dbReference>
<comment type="catalytic activity">
    <reaction evidence="15 16">
        <text>UDP-N-acetyl-alpha-D-muramate + NADP(+) = UDP-N-acetyl-3-O-(1-carboxyvinyl)-alpha-D-glucosamine + NADPH + H(+)</text>
        <dbReference type="Rhea" id="RHEA:12248"/>
        <dbReference type="ChEBI" id="CHEBI:15378"/>
        <dbReference type="ChEBI" id="CHEBI:57783"/>
        <dbReference type="ChEBI" id="CHEBI:58349"/>
        <dbReference type="ChEBI" id="CHEBI:68483"/>
        <dbReference type="ChEBI" id="CHEBI:70757"/>
        <dbReference type="EC" id="1.3.1.98"/>
    </reaction>
</comment>
<keyword evidence="12 16" id="KW-0560">Oxidoreductase</keyword>
<dbReference type="InterPro" id="IPR016166">
    <property type="entry name" value="FAD-bd_PCMH"/>
</dbReference>
<keyword evidence="8 16" id="KW-0274">FAD</keyword>
<evidence type="ECO:0000259" key="17">
    <source>
        <dbReference type="PROSITE" id="PS51387"/>
    </source>
</evidence>
<dbReference type="InterPro" id="IPR036318">
    <property type="entry name" value="FAD-bd_PCMH-like_sf"/>
</dbReference>
<keyword evidence="11 16" id="KW-0573">Peptidoglycan synthesis</keyword>
<keyword evidence="5 16" id="KW-0963">Cytoplasm</keyword>
<dbReference type="Gene3D" id="3.90.78.10">
    <property type="entry name" value="UDP-N-acetylenolpyruvoylglucosamine reductase, C-terminal domain"/>
    <property type="match status" value="1"/>
</dbReference>
<sequence length="331" mass="36384">MDLKSKIQKDVLLSPLTTFKIGGPAKYFVEAESIEEIREFCGWAKDNLPGLPADRQVFVLGGGSNVLISDKGFNGLVIRIKPCLPAGRNQELRIKNNEVVVGAGVPLAKLVAETAKAGLSGLEWAVGIPGTVGGAIAGNAGAFSKSISDSVKEVKVFDTEELKIKNYESEDCDFGYRDSIFSARSGDLLVFSAVLKLKKEKSEIIRQKIKDYVKQRTESFVVGQACAGCFFKNIEWRRKDMGKEKILQKFPELKQFADKPKISVGFLIDYLGLRGKKIGGAMISSQHANFIINSKDATAEHVLMLSGLIKQRVFNHYGFALENEVRLIGFD</sequence>
<accession>A0A2H0WLC3</accession>
<dbReference type="PANTHER" id="PTHR21071">
    <property type="entry name" value="UDP-N-ACETYLENOLPYRUVOYLGLUCOSAMINE REDUCTASE"/>
    <property type="match status" value="1"/>
</dbReference>
<evidence type="ECO:0000313" key="19">
    <source>
        <dbReference type="Proteomes" id="UP000230353"/>
    </source>
</evidence>
<evidence type="ECO:0000256" key="13">
    <source>
        <dbReference type="ARBA" id="ARBA00023306"/>
    </source>
</evidence>
<organism evidence="18 19">
    <name type="scientific">Candidatus Tagabacteria bacterium CG09_land_8_20_14_0_10_41_14</name>
    <dbReference type="NCBI Taxonomy" id="1975021"/>
    <lineage>
        <taxon>Bacteria</taxon>
        <taxon>Candidatus Tagaibacteriota</taxon>
    </lineage>
</organism>
<comment type="cofactor">
    <cofactor evidence="1 16">
        <name>FAD</name>
        <dbReference type="ChEBI" id="CHEBI:57692"/>
    </cofactor>
</comment>
<evidence type="ECO:0000256" key="1">
    <source>
        <dbReference type="ARBA" id="ARBA00001974"/>
    </source>
</evidence>
<evidence type="ECO:0000256" key="5">
    <source>
        <dbReference type="ARBA" id="ARBA00022490"/>
    </source>
</evidence>
<dbReference type="NCBIfam" id="TIGR00179">
    <property type="entry name" value="murB"/>
    <property type="match status" value="1"/>
</dbReference>
<dbReference type="GO" id="GO:0005829">
    <property type="term" value="C:cytosol"/>
    <property type="evidence" value="ECO:0007669"/>
    <property type="project" value="TreeGrafter"/>
</dbReference>
<dbReference type="GO" id="GO:0071949">
    <property type="term" value="F:FAD binding"/>
    <property type="evidence" value="ECO:0007669"/>
    <property type="project" value="InterPro"/>
</dbReference>
<comment type="similarity">
    <text evidence="16">Belongs to the MurB family.</text>
</comment>
<dbReference type="InterPro" id="IPR036635">
    <property type="entry name" value="MurB_C_sf"/>
</dbReference>
<evidence type="ECO:0000256" key="11">
    <source>
        <dbReference type="ARBA" id="ARBA00022984"/>
    </source>
</evidence>
<feature type="domain" description="FAD-binding PCMH-type" evidence="17">
    <location>
        <begin position="20"/>
        <end position="200"/>
    </location>
</feature>
<feature type="active site" evidence="16">
    <location>
        <position position="177"/>
    </location>
</feature>
<feature type="active site" evidence="16">
    <location>
        <position position="324"/>
    </location>
</feature>
<feature type="active site" description="Proton donor" evidence="16">
    <location>
        <position position="229"/>
    </location>
</feature>
<reference evidence="19" key="1">
    <citation type="submission" date="2017-09" db="EMBL/GenBank/DDBJ databases">
        <title>Depth-based differentiation of microbial function through sediment-hosted aquifers and enrichment of novel symbionts in the deep terrestrial subsurface.</title>
        <authorList>
            <person name="Probst A.J."/>
            <person name="Ladd B."/>
            <person name="Jarett J.K."/>
            <person name="Geller-Mcgrath D.E."/>
            <person name="Sieber C.M.K."/>
            <person name="Emerson J.B."/>
            <person name="Anantharaman K."/>
            <person name="Thomas B.C."/>
            <person name="Malmstrom R."/>
            <person name="Stieglmeier M."/>
            <person name="Klingl A."/>
            <person name="Woyke T."/>
            <person name="Ryan C.M."/>
            <person name="Banfield J.F."/>
        </authorList>
    </citation>
    <scope>NUCLEOTIDE SEQUENCE [LARGE SCALE GENOMIC DNA]</scope>
</reference>
<dbReference type="SUPFAM" id="SSF56176">
    <property type="entry name" value="FAD-binding/transporter-associated domain-like"/>
    <property type="match status" value="1"/>
</dbReference>
<dbReference type="SUPFAM" id="SSF56194">
    <property type="entry name" value="Uridine diphospho-N-Acetylenolpyruvylglucosamine reductase, MurB, C-terminal domain"/>
    <property type="match status" value="1"/>
</dbReference>
<dbReference type="Proteomes" id="UP000230353">
    <property type="component" value="Unassembled WGS sequence"/>
</dbReference>
<dbReference type="GO" id="GO:0008360">
    <property type="term" value="P:regulation of cell shape"/>
    <property type="evidence" value="ECO:0007669"/>
    <property type="project" value="UniProtKB-KW"/>
</dbReference>
<dbReference type="Pfam" id="PF02873">
    <property type="entry name" value="MurB_C"/>
    <property type="match status" value="1"/>
</dbReference>
<evidence type="ECO:0000256" key="10">
    <source>
        <dbReference type="ARBA" id="ARBA00022960"/>
    </source>
</evidence>
<proteinExistence type="inferred from homology"/>
<dbReference type="HAMAP" id="MF_00037">
    <property type="entry name" value="MurB"/>
    <property type="match status" value="1"/>
</dbReference>
<dbReference type="Gene3D" id="3.30.43.10">
    <property type="entry name" value="Uridine Diphospho-n-acetylenolpyruvylglucosamine Reductase, domain 2"/>
    <property type="match status" value="1"/>
</dbReference>
<keyword evidence="14 16" id="KW-0961">Cell wall biogenesis/degradation</keyword>
<dbReference type="GO" id="GO:0051301">
    <property type="term" value="P:cell division"/>
    <property type="evidence" value="ECO:0007669"/>
    <property type="project" value="UniProtKB-KW"/>
</dbReference>
<name>A0A2H0WLC3_9BACT</name>
<evidence type="ECO:0000256" key="12">
    <source>
        <dbReference type="ARBA" id="ARBA00023002"/>
    </source>
</evidence>
<evidence type="ECO:0000256" key="15">
    <source>
        <dbReference type="ARBA" id="ARBA00048914"/>
    </source>
</evidence>
<dbReference type="GO" id="GO:0071555">
    <property type="term" value="P:cell wall organization"/>
    <property type="evidence" value="ECO:0007669"/>
    <property type="project" value="UniProtKB-KW"/>
</dbReference>
<evidence type="ECO:0000256" key="14">
    <source>
        <dbReference type="ARBA" id="ARBA00023316"/>
    </source>
</evidence>
<evidence type="ECO:0000256" key="7">
    <source>
        <dbReference type="ARBA" id="ARBA00022630"/>
    </source>
</evidence>
<dbReference type="AlphaFoldDB" id="A0A2H0WLC3"/>
<dbReference type="InterPro" id="IPR016167">
    <property type="entry name" value="FAD-bd_PCMH_sub1"/>
</dbReference>
<dbReference type="Gene3D" id="3.30.465.10">
    <property type="match status" value="1"/>
</dbReference>
<dbReference type="InterPro" id="IPR011601">
    <property type="entry name" value="MurB_C"/>
</dbReference>
<protein>
    <recommendedName>
        <fullName evidence="16">UDP-N-acetylenolpyruvoylglucosamine reductase</fullName>
        <ecNumber evidence="16">1.3.1.98</ecNumber>
    </recommendedName>
    <alternativeName>
        <fullName evidence="16">UDP-N-acetylmuramate dehydrogenase</fullName>
    </alternativeName>
</protein>
<keyword evidence="9 16" id="KW-0521">NADP</keyword>
<dbReference type="PANTHER" id="PTHR21071:SF4">
    <property type="entry name" value="UDP-N-ACETYLENOLPYRUVOYLGLUCOSAMINE REDUCTASE"/>
    <property type="match status" value="1"/>
</dbReference>
<comment type="pathway">
    <text evidence="4 16">Cell wall biogenesis; peptidoglycan biosynthesis.</text>
</comment>
<dbReference type="EMBL" id="PEZL01000022">
    <property type="protein sequence ID" value="PIS13462.1"/>
    <property type="molecule type" value="Genomic_DNA"/>
</dbReference>
<dbReference type="GO" id="GO:0009252">
    <property type="term" value="P:peptidoglycan biosynthetic process"/>
    <property type="evidence" value="ECO:0007669"/>
    <property type="project" value="UniProtKB-UniRule"/>
</dbReference>
<evidence type="ECO:0000256" key="3">
    <source>
        <dbReference type="ARBA" id="ARBA00004496"/>
    </source>
</evidence>
<comment type="subcellular location">
    <subcellularLocation>
        <location evidence="3 16">Cytoplasm</location>
    </subcellularLocation>
</comment>
<evidence type="ECO:0000256" key="4">
    <source>
        <dbReference type="ARBA" id="ARBA00004752"/>
    </source>
</evidence>
<dbReference type="Pfam" id="PF01565">
    <property type="entry name" value="FAD_binding_4"/>
    <property type="match status" value="1"/>
</dbReference>
<dbReference type="GO" id="GO:0008762">
    <property type="term" value="F:UDP-N-acetylmuramate dehydrogenase activity"/>
    <property type="evidence" value="ECO:0007669"/>
    <property type="project" value="UniProtKB-UniRule"/>
</dbReference>
<gene>
    <name evidence="16" type="primary">murB</name>
    <name evidence="18" type="ORF">COT67_01630</name>
</gene>
<comment type="caution">
    <text evidence="18">The sequence shown here is derived from an EMBL/GenBank/DDBJ whole genome shotgun (WGS) entry which is preliminary data.</text>
</comment>
<dbReference type="InterPro" id="IPR016169">
    <property type="entry name" value="FAD-bd_PCMH_sub2"/>
</dbReference>
<dbReference type="EC" id="1.3.1.98" evidence="16"/>
<evidence type="ECO:0000256" key="16">
    <source>
        <dbReference type="HAMAP-Rule" id="MF_00037"/>
    </source>
</evidence>
<dbReference type="NCBIfam" id="NF010480">
    <property type="entry name" value="PRK13905.1"/>
    <property type="match status" value="1"/>
</dbReference>
<keyword evidence="10 16" id="KW-0133">Cell shape</keyword>
<evidence type="ECO:0000256" key="9">
    <source>
        <dbReference type="ARBA" id="ARBA00022857"/>
    </source>
</evidence>
<dbReference type="UniPathway" id="UPA00219"/>
<keyword evidence="6 16" id="KW-0132">Cell division</keyword>